<dbReference type="EMBL" id="KV425924">
    <property type="protein sequence ID" value="KZV97922.1"/>
    <property type="molecule type" value="Genomic_DNA"/>
</dbReference>
<keyword evidence="3" id="KW-1185">Reference proteome</keyword>
<proteinExistence type="predicted"/>
<dbReference type="AlphaFoldDB" id="A0A165LJ89"/>
<name>A0A165LJ89_EXIGL</name>
<dbReference type="InParanoid" id="A0A165LJ89"/>
<evidence type="ECO:0000313" key="2">
    <source>
        <dbReference type="EMBL" id="KZV97922.1"/>
    </source>
</evidence>
<reference evidence="2 3" key="1">
    <citation type="journal article" date="2016" name="Mol. Biol. Evol.">
        <title>Comparative Genomics of Early-Diverging Mushroom-Forming Fungi Provides Insights into the Origins of Lignocellulose Decay Capabilities.</title>
        <authorList>
            <person name="Nagy L.G."/>
            <person name="Riley R."/>
            <person name="Tritt A."/>
            <person name="Adam C."/>
            <person name="Daum C."/>
            <person name="Floudas D."/>
            <person name="Sun H."/>
            <person name="Yadav J.S."/>
            <person name="Pangilinan J."/>
            <person name="Larsson K.H."/>
            <person name="Matsuura K."/>
            <person name="Barry K."/>
            <person name="Labutti K."/>
            <person name="Kuo R."/>
            <person name="Ohm R.A."/>
            <person name="Bhattacharya S.S."/>
            <person name="Shirouzu T."/>
            <person name="Yoshinaga Y."/>
            <person name="Martin F.M."/>
            <person name="Grigoriev I.V."/>
            <person name="Hibbett D.S."/>
        </authorList>
    </citation>
    <scope>NUCLEOTIDE SEQUENCE [LARGE SCALE GENOMIC DNA]</scope>
    <source>
        <strain evidence="2 3">HHB12029</strain>
    </source>
</reference>
<dbReference type="Proteomes" id="UP000077266">
    <property type="component" value="Unassembled WGS sequence"/>
</dbReference>
<feature type="region of interest" description="Disordered" evidence="1">
    <location>
        <begin position="27"/>
        <end position="46"/>
    </location>
</feature>
<gene>
    <name evidence="2" type="ORF">EXIGLDRAFT_337806</name>
</gene>
<evidence type="ECO:0000256" key="1">
    <source>
        <dbReference type="SAM" id="MobiDB-lite"/>
    </source>
</evidence>
<accession>A0A165LJ89</accession>
<sequence length="81" mass="8858">MLVYLYSSHSLKYMWATCGETRFTDGIDPEPARSAHRPLSPSASTNSIMKNGPGAFLMYIPDLLRMCECLNITVGGCPSKG</sequence>
<organism evidence="2 3">
    <name type="scientific">Exidia glandulosa HHB12029</name>
    <dbReference type="NCBI Taxonomy" id="1314781"/>
    <lineage>
        <taxon>Eukaryota</taxon>
        <taxon>Fungi</taxon>
        <taxon>Dikarya</taxon>
        <taxon>Basidiomycota</taxon>
        <taxon>Agaricomycotina</taxon>
        <taxon>Agaricomycetes</taxon>
        <taxon>Auriculariales</taxon>
        <taxon>Exidiaceae</taxon>
        <taxon>Exidia</taxon>
    </lineage>
</organism>
<protein>
    <submittedName>
        <fullName evidence="2">Uncharacterized protein</fullName>
    </submittedName>
</protein>
<evidence type="ECO:0000313" key="3">
    <source>
        <dbReference type="Proteomes" id="UP000077266"/>
    </source>
</evidence>